<dbReference type="EMBL" id="PYAL01000005">
    <property type="protein sequence ID" value="RXN86727.1"/>
    <property type="molecule type" value="Genomic_DNA"/>
</dbReference>
<keyword evidence="1" id="KW-0472">Membrane</keyword>
<protein>
    <recommendedName>
        <fullName evidence="4">G domain-containing protein</fullName>
    </recommendedName>
</protein>
<accession>A0A4Q1HH48</accession>
<keyword evidence="1" id="KW-1133">Transmembrane helix</keyword>
<dbReference type="SUPFAM" id="SSF52540">
    <property type="entry name" value="P-loop containing nucleoside triphosphate hydrolases"/>
    <property type="match status" value="1"/>
</dbReference>
<dbReference type="OrthoDB" id="7375852at2"/>
<dbReference type="Proteomes" id="UP000290849">
    <property type="component" value="Unassembled WGS sequence"/>
</dbReference>
<keyword evidence="3" id="KW-1185">Reference proteome</keyword>
<sequence>MNNEHVFSDAADKLISAHLPALLTATTKLARARRDVSRVDGQIIGTGVADFTKGNTSYMLNYQGKTFQLLDVPGIEGDESKYEGMVREAVAKAHLVVYVNGTNKKPEKATAEKIRSYLRWGTQVLPIVNVRGNADAYEFEEDRDALEKHGGARNALRQTVGVLEAVLPEDTLLPGKCVQGLLAFSSLAIDGASKATTIHPSRDKDLVIQQRNYRKFFATPEEMFNFSQIGEIRRVLAAKLPNFQEAIIESNKVKVSQLLTENLAELNAKHAEYQAFLEKVDKSVDASKALFTQALKTFERSLEDDWCNTWTSFFNTLSEKAADIVADDFGDNDVIEAKIKRTFKAMQPGVGEELQQQLTGLSEDLQSRTHEAMRRFVVDVQRLQFEQSLRSESANSKVSFSVDQLDMDLSLKEWGSIAFNIGSYATTGGMIGSAFPVLGTAIGAAIGAVVGLLVSTWGIFTSKDKRIRKAQQKVISSIDDMRIEHMPTVREEIKKIVAKVRKDIIAPARAWADAERKSLHRPLAVIEQQTDLMSNIKQQLEEMPYGTIQAIQR</sequence>
<feature type="transmembrane region" description="Helical" evidence="1">
    <location>
        <begin position="437"/>
        <end position="460"/>
    </location>
</feature>
<dbReference type="InterPro" id="IPR027417">
    <property type="entry name" value="P-loop_NTPase"/>
</dbReference>
<proteinExistence type="predicted"/>
<evidence type="ECO:0000256" key="1">
    <source>
        <dbReference type="SAM" id="Phobius"/>
    </source>
</evidence>
<dbReference type="RefSeq" id="WP_129151727.1">
    <property type="nucleotide sequence ID" value="NZ_JBHSDO010000012.1"/>
</dbReference>
<evidence type="ECO:0000313" key="2">
    <source>
        <dbReference type="EMBL" id="RXN86727.1"/>
    </source>
</evidence>
<keyword evidence="1" id="KW-0812">Transmembrane</keyword>
<dbReference type="AlphaFoldDB" id="A0A4Q1HH48"/>
<name>A0A4Q1HH48_9BURK</name>
<comment type="caution">
    <text evidence="2">The sequence shown here is derived from an EMBL/GenBank/DDBJ whole genome shotgun (WGS) entry which is preliminary data.</text>
</comment>
<reference evidence="2 3" key="1">
    <citation type="journal article" date="2017" name="Int. J. Syst. Evol. Microbiol.">
        <title>Achromobacter aloeverae sp. nov., isolated from the root of Aloe vera (L.) Burm.f.</title>
        <authorList>
            <person name="Kuncharoen N."/>
            <person name="Muramatsu Y."/>
            <person name="Shibata C."/>
            <person name="Kamakura Y."/>
            <person name="Nakagawa Y."/>
            <person name="Tanasupawat S."/>
        </authorList>
    </citation>
    <scope>NUCLEOTIDE SEQUENCE [LARGE SCALE GENOMIC DNA]</scope>
    <source>
        <strain evidence="2 3">AVA-1</strain>
    </source>
</reference>
<gene>
    <name evidence="2" type="ORF">C7R54_17530</name>
</gene>
<evidence type="ECO:0000313" key="3">
    <source>
        <dbReference type="Proteomes" id="UP000290849"/>
    </source>
</evidence>
<evidence type="ECO:0008006" key="4">
    <source>
        <dbReference type="Google" id="ProtNLM"/>
    </source>
</evidence>
<organism evidence="2 3">
    <name type="scientific">Achromobacter aloeverae</name>
    <dbReference type="NCBI Taxonomy" id="1750518"/>
    <lineage>
        <taxon>Bacteria</taxon>
        <taxon>Pseudomonadati</taxon>
        <taxon>Pseudomonadota</taxon>
        <taxon>Betaproteobacteria</taxon>
        <taxon>Burkholderiales</taxon>
        <taxon>Alcaligenaceae</taxon>
        <taxon>Achromobacter</taxon>
    </lineage>
</organism>
<dbReference type="Gene3D" id="3.40.50.300">
    <property type="entry name" value="P-loop containing nucleotide triphosphate hydrolases"/>
    <property type="match status" value="1"/>
</dbReference>